<evidence type="ECO:0000256" key="7">
    <source>
        <dbReference type="ARBA" id="ARBA00022989"/>
    </source>
</evidence>
<reference evidence="12" key="4">
    <citation type="journal article" date="2015" name="G3 (Bethesda)">
        <title>Genome sequences of three phytopathogenic species of the Magnaporthaceae family of fungi.</title>
        <authorList>
            <person name="Okagaki L.H."/>
            <person name="Nunes C.C."/>
            <person name="Sailsbery J."/>
            <person name="Clay B."/>
            <person name="Brown D."/>
            <person name="John T."/>
            <person name="Oh Y."/>
            <person name="Young N."/>
            <person name="Fitzgerald M."/>
            <person name="Haas B.J."/>
            <person name="Zeng Q."/>
            <person name="Young S."/>
            <person name="Adiconis X."/>
            <person name="Fan L."/>
            <person name="Levin J.Z."/>
            <person name="Mitchell T.K."/>
            <person name="Okubara P.A."/>
            <person name="Farman M.L."/>
            <person name="Kohn L.M."/>
            <person name="Birren B."/>
            <person name="Ma L.-J."/>
            <person name="Dean R.A."/>
        </authorList>
    </citation>
    <scope>NUCLEOTIDE SEQUENCE</scope>
    <source>
        <strain evidence="12">ATCC 64411 / 73-15</strain>
    </source>
</reference>
<dbReference type="Pfam" id="PF03169">
    <property type="entry name" value="OPT"/>
    <property type="match status" value="1"/>
</dbReference>
<evidence type="ECO:0000256" key="9">
    <source>
        <dbReference type="SAM" id="MobiDB-lite"/>
    </source>
</evidence>
<dbReference type="NCBIfam" id="TIGR00728">
    <property type="entry name" value="OPT_sfam"/>
    <property type="match status" value="1"/>
</dbReference>
<dbReference type="EMBL" id="GL876971">
    <property type="protein sequence ID" value="KLU88659.1"/>
    <property type="molecule type" value="Genomic_DNA"/>
</dbReference>
<dbReference type="OMA" id="GRSMTRD"/>
<dbReference type="GO" id="GO:0035673">
    <property type="term" value="F:oligopeptide transmembrane transporter activity"/>
    <property type="evidence" value="ECO:0007669"/>
    <property type="project" value="InterPro"/>
</dbReference>
<keyword evidence="3" id="KW-0813">Transport</keyword>
<feature type="transmembrane region" description="Helical" evidence="10">
    <location>
        <begin position="600"/>
        <end position="623"/>
    </location>
</feature>
<feature type="transmembrane region" description="Helical" evidence="10">
    <location>
        <begin position="207"/>
        <end position="227"/>
    </location>
</feature>
<feature type="transmembrane region" description="Helical" evidence="10">
    <location>
        <begin position="173"/>
        <end position="195"/>
    </location>
</feature>
<protein>
    <submittedName>
        <fullName evidence="11 12">Uncharacterized protein</fullName>
    </submittedName>
</protein>
<reference evidence="12" key="5">
    <citation type="submission" date="2015-06" db="UniProtKB">
        <authorList>
            <consortium name="EnsemblFungi"/>
        </authorList>
    </citation>
    <scope>IDENTIFICATION</scope>
    <source>
        <strain evidence="12">ATCC 64411</strain>
    </source>
</reference>
<keyword evidence="4 10" id="KW-0812">Transmembrane</keyword>
<dbReference type="EnsemblFungi" id="MAPG_07644T0">
    <property type="protein sequence ID" value="MAPG_07644T0"/>
    <property type="gene ID" value="MAPG_07644"/>
</dbReference>
<dbReference type="eggNOG" id="KOG2262">
    <property type="taxonomic scope" value="Eukaryota"/>
</dbReference>
<reference evidence="13" key="1">
    <citation type="submission" date="2010-05" db="EMBL/GenBank/DDBJ databases">
        <title>The genome sequence of Magnaporthe poae strain ATCC 64411.</title>
        <authorList>
            <person name="Ma L.-J."/>
            <person name="Dead R."/>
            <person name="Young S."/>
            <person name="Zeng Q."/>
            <person name="Koehrsen M."/>
            <person name="Alvarado L."/>
            <person name="Berlin A."/>
            <person name="Chapman S.B."/>
            <person name="Chen Z."/>
            <person name="Freedman E."/>
            <person name="Gellesch M."/>
            <person name="Goldberg J."/>
            <person name="Griggs A."/>
            <person name="Gujja S."/>
            <person name="Heilman E.R."/>
            <person name="Heiman D."/>
            <person name="Hepburn T."/>
            <person name="Howarth C."/>
            <person name="Jen D."/>
            <person name="Larson L."/>
            <person name="Mehta T."/>
            <person name="Neiman D."/>
            <person name="Pearson M."/>
            <person name="Roberts A."/>
            <person name="Saif S."/>
            <person name="Shea T."/>
            <person name="Shenoy N."/>
            <person name="Sisk P."/>
            <person name="Stolte C."/>
            <person name="Sykes S."/>
            <person name="Walk T."/>
            <person name="White J."/>
            <person name="Yandava C."/>
            <person name="Haas B."/>
            <person name="Nusbaum C."/>
            <person name="Birren B."/>
        </authorList>
    </citation>
    <scope>NUCLEOTIDE SEQUENCE [LARGE SCALE GENOMIC DNA]</scope>
    <source>
        <strain evidence="13">ATCC 64411 / 73-15</strain>
    </source>
</reference>
<evidence type="ECO:0000256" key="8">
    <source>
        <dbReference type="ARBA" id="ARBA00023136"/>
    </source>
</evidence>
<reference evidence="11" key="3">
    <citation type="submission" date="2011-03" db="EMBL/GenBank/DDBJ databases">
        <title>Annotation of Magnaporthe poae ATCC 64411.</title>
        <authorList>
            <person name="Ma L.-J."/>
            <person name="Dead R."/>
            <person name="Young S.K."/>
            <person name="Zeng Q."/>
            <person name="Gargeya S."/>
            <person name="Fitzgerald M."/>
            <person name="Haas B."/>
            <person name="Abouelleil A."/>
            <person name="Alvarado L."/>
            <person name="Arachchi H.M."/>
            <person name="Berlin A."/>
            <person name="Brown A."/>
            <person name="Chapman S.B."/>
            <person name="Chen Z."/>
            <person name="Dunbar C."/>
            <person name="Freedman E."/>
            <person name="Gearin G."/>
            <person name="Gellesch M."/>
            <person name="Goldberg J."/>
            <person name="Griggs A."/>
            <person name="Gujja S."/>
            <person name="Heiman D."/>
            <person name="Howarth C."/>
            <person name="Larson L."/>
            <person name="Lui A."/>
            <person name="MacDonald P.J.P."/>
            <person name="Mehta T."/>
            <person name="Montmayeur A."/>
            <person name="Murphy C."/>
            <person name="Neiman D."/>
            <person name="Pearson M."/>
            <person name="Priest M."/>
            <person name="Roberts A."/>
            <person name="Saif S."/>
            <person name="Shea T."/>
            <person name="Shenoy N."/>
            <person name="Sisk P."/>
            <person name="Stolte C."/>
            <person name="Sykes S."/>
            <person name="Yandava C."/>
            <person name="Wortman J."/>
            <person name="Nusbaum C."/>
            <person name="Birren B."/>
        </authorList>
    </citation>
    <scope>NUCLEOTIDE SEQUENCE</scope>
    <source>
        <strain evidence="11">ATCC 64411</strain>
    </source>
</reference>
<name>A0A0C4E579_MAGP6</name>
<evidence type="ECO:0000256" key="5">
    <source>
        <dbReference type="ARBA" id="ARBA00022856"/>
    </source>
</evidence>
<evidence type="ECO:0000313" key="12">
    <source>
        <dbReference type="EnsemblFungi" id="MAPG_07644T0"/>
    </source>
</evidence>
<evidence type="ECO:0000313" key="13">
    <source>
        <dbReference type="Proteomes" id="UP000011715"/>
    </source>
</evidence>
<dbReference type="PANTHER" id="PTHR22601">
    <property type="entry name" value="ISP4 LIKE PROTEIN"/>
    <property type="match status" value="1"/>
</dbReference>
<evidence type="ECO:0000256" key="10">
    <source>
        <dbReference type="SAM" id="Phobius"/>
    </source>
</evidence>
<keyword evidence="6" id="KW-0653">Protein transport</keyword>
<dbReference type="InterPro" id="IPR004813">
    <property type="entry name" value="OPT"/>
</dbReference>
<keyword evidence="13" id="KW-1185">Reference proteome</keyword>
<feature type="region of interest" description="Disordered" evidence="9">
    <location>
        <begin position="1"/>
        <end position="41"/>
    </location>
</feature>
<dbReference type="GO" id="GO:0016020">
    <property type="term" value="C:membrane"/>
    <property type="evidence" value="ECO:0007669"/>
    <property type="project" value="UniProtKB-SubCell"/>
</dbReference>
<keyword evidence="8 10" id="KW-0472">Membrane</keyword>
<evidence type="ECO:0000256" key="2">
    <source>
        <dbReference type="ARBA" id="ARBA00008807"/>
    </source>
</evidence>
<feature type="transmembrane region" description="Helical" evidence="10">
    <location>
        <begin position="496"/>
        <end position="516"/>
    </location>
</feature>
<dbReference type="Proteomes" id="UP000011715">
    <property type="component" value="Unassembled WGS sequence"/>
</dbReference>
<dbReference type="AlphaFoldDB" id="A0A0C4E579"/>
<proteinExistence type="inferred from homology"/>
<feature type="transmembrane region" description="Helical" evidence="10">
    <location>
        <begin position="265"/>
        <end position="283"/>
    </location>
</feature>
<gene>
    <name evidence="11" type="ORF">MAPG_07644</name>
</gene>
<dbReference type="InterPro" id="IPR004648">
    <property type="entry name" value="Oligpept_transpt"/>
</dbReference>
<evidence type="ECO:0000256" key="3">
    <source>
        <dbReference type="ARBA" id="ARBA00022448"/>
    </source>
</evidence>
<evidence type="ECO:0000256" key="1">
    <source>
        <dbReference type="ARBA" id="ARBA00004141"/>
    </source>
</evidence>
<dbReference type="OrthoDB" id="9986677at2759"/>
<feature type="transmembrane region" description="Helical" evidence="10">
    <location>
        <begin position="569"/>
        <end position="588"/>
    </location>
</feature>
<feature type="transmembrane region" description="Helical" evidence="10">
    <location>
        <begin position="102"/>
        <end position="126"/>
    </location>
</feature>
<feature type="transmembrane region" description="Helical" evidence="10">
    <location>
        <begin position="133"/>
        <end position="153"/>
    </location>
</feature>
<accession>A0A0C4E579</accession>
<feature type="transmembrane region" description="Helical" evidence="10">
    <location>
        <begin position="751"/>
        <end position="773"/>
    </location>
</feature>
<sequence>MAEIRRPPMSTATSLESEKVSSDGPPEPMMVDLNRPRAGSADTQATVLTQATMSTLGKPDEKALLKARADAEAQSEEPVEARMEDIAVKALSTDDDPTLNPWTFRAFFIGILLSGFGAALATIFLFKPQPVGVSVIFLTVISYLMGNAMAMVLPTKGVVGRWLNPFPFNSKEHLAIIVMSSSASGVANATDVLAAQKLYYGIRPHPMISVFLLLSSQLLGYGVAGFLRKSLVYPGKMLWPSVLPLSALVETLHRDRARMAKRWKFFWTVFCVVALYELLPQYIMPILTGISFFCLANQKSLLFTNIFGGAAGNEGLGLLSIGLDWQYIGTGAFFLPLQTILNTFVGYILCIVLFCGLYYGNVWNAKKFPFLSQQLFSSNSTSTHFDIYKQDHILNENFELDESALAAEGLPSFAASHASHLMTNNLSITASIVHVILFNPDVIRHALPGLGKLKQWALNPRSIFRKSERPAVSPAEDESLDPHYKAMLAYSEVPNWWYGVILLFSVVMATICIYVIQSTLPWWGLLLAVVISFMFSLILGAMSGLLGFHAPISTLVQLLGAKALGGKPVANMYFVLFGSSTQGQALYLVSHLKLGQYGKLSPRCTFTFQILGTILGAMINLVVMESITTNQRDILLSIQGTNVFSGQVIQSFNSNAIAFGALADKMFSIGQTYSWVVLALPVGFLVPLPFYAAHRMWPKAGFDYIVTPAVSYFLGYLSSGINSSVLMHFVLALFVQLWVRKRYPKWFLKYNYILAAAISGGTELLVFITTFAVQGASGKAVVFPPYWGNNYQTGNVDFCAKNPALRRHK</sequence>
<feature type="transmembrane region" description="Helical" evidence="10">
    <location>
        <begin position="340"/>
        <end position="360"/>
    </location>
</feature>
<comment type="subcellular location">
    <subcellularLocation>
        <location evidence="1">Membrane</location>
        <topology evidence="1">Multi-pass membrane protein</topology>
    </subcellularLocation>
</comment>
<evidence type="ECO:0000313" key="11">
    <source>
        <dbReference type="EMBL" id="KLU88659.1"/>
    </source>
</evidence>
<feature type="transmembrane region" description="Helical" evidence="10">
    <location>
        <begin position="673"/>
        <end position="693"/>
    </location>
</feature>
<dbReference type="EMBL" id="ADBL01001849">
    <property type="status" value="NOT_ANNOTATED_CDS"/>
    <property type="molecule type" value="Genomic_DNA"/>
</dbReference>
<comment type="similarity">
    <text evidence="2">Belongs to the oligopeptide OPT transporter family.</text>
</comment>
<evidence type="ECO:0000256" key="6">
    <source>
        <dbReference type="ARBA" id="ARBA00022927"/>
    </source>
</evidence>
<feature type="transmembrane region" description="Helical" evidence="10">
    <location>
        <begin position="713"/>
        <end position="739"/>
    </location>
</feature>
<evidence type="ECO:0000256" key="4">
    <source>
        <dbReference type="ARBA" id="ARBA00022692"/>
    </source>
</evidence>
<keyword evidence="7 10" id="KW-1133">Transmembrane helix</keyword>
<feature type="transmembrane region" description="Helical" evidence="10">
    <location>
        <begin position="522"/>
        <end position="548"/>
    </location>
</feature>
<dbReference type="VEuPathDB" id="FungiDB:MAPG_07644"/>
<keyword evidence="5" id="KW-0571">Peptide transport</keyword>
<reference evidence="11" key="2">
    <citation type="submission" date="2010-05" db="EMBL/GenBank/DDBJ databases">
        <title>The Genome Sequence of Magnaporthe poae strain ATCC 64411.</title>
        <authorList>
            <consortium name="The Broad Institute Genome Sequencing Platform"/>
            <consortium name="Broad Institute Genome Sequencing Center for Infectious Disease"/>
            <person name="Ma L.-J."/>
            <person name="Dead R."/>
            <person name="Young S."/>
            <person name="Zeng Q."/>
            <person name="Koehrsen M."/>
            <person name="Alvarado L."/>
            <person name="Berlin A."/>
            <person name="Chapman S.B."/>
            <person name="Chen Z."/>
            <person name="Freedman E."/>
            <person name="Gellesch M."/>
            <person name="Goldberg J."/>
            <person name="Griggs A."/>
            <person name="Gujja S."/>
            <person name="Heilman E.R."/>
            <person name="Heiman D."/>
            <person name="Hepburn T."/>
            <person name="Howarth C."/>
            <person name="Jen D."/>
            <person name="Larson L."/>
            <person name="Mehta T."/>
            <person name="Neiman D."/>
            <person name="Pearson M."/>
            <person name="Roberts A."/>
            <person name="Saif S."/>
            <person name="Shea T."/>
            <person name="Shenoy N."/>
            <person name="Sisk P."/>
            <person name="Stolte C."/>
            <person name="Sykes S."/>
            <person name="Walk T."/>
            <person name="White J."/>
            <person name="Yandava C."/>
            <person name="Haas B."/>
            <person name="Nusbaum C."/>
            <person name="Birren B."/>
        </authorList>
    </citation>
    <scope>NUCLEOTIDE SEQUENCE</scope>
    <source>
        <strain evidence="11">ATCC 64411</strain>
    </source>
</reference>
<organism evidence="12 13">
    <name type="scientific">Magnaporthiopsis poae (strain ATCC 64411 / 73-15)</name>
    <name type="common">Kentucky bluegrass fungus</name>
    <name type="synonym">Magnaporthe poae</name>
    <dbReference type="NCBI Taxonomy" id="644358"/>
    <lineage>
        <taxon>Eukaryota</taxon>
        <taxon>Fungi</taxon>
        <taxon>Dikarya</taxon>
        <taxon>Ascomycota</taxon>
        <taxon>Pezizomycotina</taxon>
        <taxon>Sordariomycetes</taxon>
        <taxon>Sordariomycetidae</taxon>
        <taxon>Magnaporthales</taxon>
        <taxon>Magnaporthaceae</taxon>
        <taxon>Magnaporthiopsis</taxon>
    </lineage>
</organism>
<dbReference type="GO" id="GO:0015031">
    <property type="term" value="P:protein transport"/>
    <property type="evidence" value="ECO:0007669"/>
    <property type="project" value="UniProtKB-KW"/>
</dbReference>